<dbReference type="EMBL" id="UFYW01000002">
    <property type="protein sequence ID" value="STF08782.1"/>
    <property type="molecule type" value="Genomic_DNA"/>
</dbReference>
<proteinExistence type="predicted"/>
<evidence type="ECO:0000256" key="1">
    <source>
        <dbReference type="SAM" id="MobiDB-lite"/>
    </source>
</evidence>
<evidence type="ECO:0000313" key="3">
    <source>
        <dbReference type="Proteomes" id="UP000254807"/>
    </source>
</evidence>
<sequence length="64" mass="7562">MPEIVNIPQSVTSDVMNRIEFPKENASHMDSILKQTKELQKTVDKVANSEDKKKKTRRKWYQKD</sequence>
<name>A0A376L4W2_ENTGA</name>
<dbReference type="AlphaFoldDB" id="A0A376L4W2"/>
<organism evidence="2 3">
    <name type="scientific">Enterococcus gallinarum</name>
    <dbReference type="NCBI Taxonomy" id="1353"/>
    <lineage>
        <taxon>Bacteria</taxon>
        <taxon>Bacillati</taxon>
        <taxon>Bacillota</taxon>
        <taxon>Bacilli</taxon>
        <taxon>Lactobacillales</taxon>
        <taxon>Enterococcaceae</taxon>
        <taxon>Enterococcus</taxon>
    </lineage>
</organism>
<feature type="compositionally biased region" description="Basic residues" evidence="1">
    <location>
        <begin position="54"/>
        <end position="64"/>
    </location>
</feature>
<keyword evidence="3" id="KW-1185">Reference proteome</keyword>
<accession>A0A376L4W2</accession>
<feature type="region of interest" description="Disordered" evidence="1">
    <location>
        <begin position="40"/>
        <end position="64"/>
    </location>
</feature>
<feature type="compositionally biased region" description="Basic and acidic residues" evidence="1">
    <location>
        <begin position="40"/>
        <end position="53"/>
    </location>
</feature>
<evidence type="ECO:0000313" key="2">
    <source>
        <dbReference type="EMBL" id="STF08782.1"/>
    </source>
</evidence>
<gene>
    <name evidence="2" type="ORF">NCTC12360_03778</name>
</gene>
<dbReference type="Proteomes" id="UP000254807">
    <property type="component" value="Unassembled WGS sequence"/>
</dbReference>
<reference evidence="2 3" key="1">
    <citation type="submission" date="2018-06" db="EMBL/GenBank/DDBJ databases">
        <authorList>
            <consortium name="Pathogen Informatics"/>
            <person name="Doyle S."/>
        </authorList>
    </citation>
    <scope>NUCLEOTIDE SEQUENCE [LARGE SCALE GENOMIC DNA]</scope>
    <source>
        <strain evidence="2 3">NCTC12360</strain>
    </source>
</reference>
<protein>
    <submittedName>
        <fullName evidence="2">Uncharacterized protein</fullName>
    </submittedName>
</protein>
<dbReference type="RefSeq" id="WP_060815224.1">
    <property type="nucleotide sequence ID" value="NZ_JARPZP010000036.1"/>
</dbReference>